<name>A0A699U4S9_TANCI</name>
<dbReference type="AlphaFoldDB" id="A0A699U4S9"/>
<organism evidence="2">
    <name type="scientific">Tanacetum cinerariifolium</name>
    <name type="common">Dalmatian daisy</name>
    <name type="synonym">Chrysanthemum cinerariifolium</name>
    <dbReference type="NCBI Taxonomy" id="118510"/>
    <lineage>
        <taxon>Eukaryota</taxon>
        <taxon>Viridiplantae</taxon>
        <taxon>Streptophyta</taxon>
        <taxon>Embryophyta</taxon>
        <taxon>Tracheophyta</taxon>
        <taxon>Spermatophyta</taxon>
        <taxon>Magnoliopsida</taxon>
        <taxon>eudicotyledons</taxon>
        <taxon>Gunneridae</taxon>
        <taxon>Pentapetalae</taxon>
        <taxon>asterids</taxon>
        <taxon>campanulids</taxon>
        <taxon>Asterales</taxon>
        <taxon>Asteraceae</taxon>
        <taxon>Asteroideae</taxon>
        <taxon>Anthemideae</taxon>
        <taxon>Anthemidinae</taxon>
        <taxon>Tanacetum</taxon>
    </lineage>
</organism>
<accession>A0A699U4S9</accession>
<feature type="compositionally biased region" description="Basic and acidic residues" evidence="1">
    <location>
        <begin position="7"/>
        <end position="31"/>
    </location>
</feature>
<evidence type="ECO:0000313" key="2">
    <source>
        <dbReference type="EMBL" id="GFD17033.1"/>
    </source>
</evidence>
<proteinExistence type="predicted"/>
<comment type="caution">
    <text evidence="2">The sequence shown here is derived from an EMBL/GenBank/DDBJ whole genome shotgun (WGS) entry which is preliminary data.</text>
</comment>
<feature type="region of interest" description="Disordered" evidence="1">
    <location>
        <begin position="76"/>
        <end position="96"/>
    </location>
</feature>
<reference evidence="2" key="1">
    <citation type="journal article" date="2019" name="Sci. Rep.">
        <title>Draft genome of Tanacetum cinerariifolium, the natural source of mosquito coil.</title>
        <authorList>
            <person name="Yamashiro T."/>
            <person name="Shiraishi A."/>
            <person name="Satake H."/>
            <person name="Nakayama K."/>
        </authorList>
    </citation>
    <scope>NUCLEOTIDE SEQUENCE</scope>
</reference>
<feature type="non-terminal residue" evidence="2">
    <location>
        <position position="1"/>
    </location>
</feature>
<evidence type="ECO:0000256" key="1">
    <source>
        <dbReference type="SAM" id="MobiDB-lite"/>
    </source>
</evidence>
<sequence length="96" mass="10423">DDGFKPSTDDGKKVDKDPSKGSECKDSEKQDNVNSINNVNAADTNRVNVVAKNISSKLLLDPDMPALEDISTFNFANDDEDDDALADMNNSDTTIQ</sequence>
<feature type="region of interest" description="Disordered" evidence="1">
    <location>
        <begin position="1"/>
        <end position="42"/>
    </location>
</feature>
<feature type="compositionally biased region" description="Polar residues" evidence="1">
    <location>
        <begin position="32"/>
        <end position="42"/>
    </location>
</feature>
<gene>
    <name evidence="2" type="ORF">Tci_889002</name>
</gene>
<dbReference type="EMBL" id="BKCJ011297345">
    <property type="protein sequence ID" value="GFD17033.1"/>
    <property type="molecule type" value="Genomic_DNA"/>
</dbReference>
<feature type="non-terminal residue" evidence="2">
    <location>
        <position position="96"/>
    </location>
</feature>
<protein>
    <submittedName>
        <fullName evidence="2">Uncharacterized protein</fullName>
    </submittedName>
</protein>